<dbReference type="OrthoDB" id="5418601at2759"/>
<keyword evidence="2" id="KW-1185">Reference proteome</keyword>
<dbReference type="OMA" id="KIEWRAI"/>
<dbReference type="Proteomes" id="UP000217790">
    <property type="component" value="Unassembled WGS sequence"/>
</dbReference>
<evidence type="ECO:0008006" key="3">
    <source>
        <dbReference type="Google" id="ProtNLM"/>
    </source>
</evidence>
<protein>
    <recommendedName>
        <fullName evidence="3">Heterokaryon incompatibility domain-containing protein</fullName>
    </recommendedName>
</protein>
<name>A0A2H3E1M4_ARMGA</name>
<reference evidence="2" key="1">
    <citation type="journal article" date="2017" name="Nat. Ecol. Evol.">
        <title>Genome expansion and lineage-specific genetic innovations in the forest pathogenic fungi Armillaria.</title>
        <authorList>
            <person name="Sipos G."/>
            <person name="Prasanna A.N."/>
            <person name="Walter M.C."/>
            <person name="O'Connor E."/>
            <person name="Balint B."/>
            <person name="Krizsan K."/>
            <person name="Kiss B."/>
            <person name="Hess J."/>
            <person name="Varga T."/>
            <person name="Slot J."/>
            <person name="Riley R."/>
            <person name="Boka B."/>
            <person name="Rigling D."/>
            <person name="Barry K."/>
            <person name="Lee J."/>
            <person name="Mihaltcheva S."/>
            <person name="LaButti K."/>
            <person name="Lipzen A."/>
            <person name="Waldron R."/>
            <person name="Moloney N.M."/>
            <person name="Sperisen C."/>
            <person name="Kredics L."/>
            <person name="Vagvoelgyi C."/>
            <person name="Patrignani A."/>
            <person name="Fitzpatrick D."/>
            <person name="Nagy I."/>
            <person name="Doyle S."/>
            <person name="Anderson J.B."/>
            <person name="Grigoriev I.V."/>
            <person name="Gueldener U."/>
            <person name="Muensterkoetter M."/>
            <person name="Nagy L.G."/>
        </authorList>
    </citation>
    <scope>NUCLEOTIDE SEQUENCE [LARGE SCALE GENOMIC DNA]</scope>
    <source>
        <strain evidence="2">Ar21-2</strain>
    </source>
</reference>
<sequence length="613" mass="70277">MYRYNARSYWNFVKLKNKIAVYKRMYRKVLHKLQEKELQAYHRASDSLIGDAGPPLLTDVTISSQTEIGQAEEFIKVPNQRAYTGRKPIISSSLADTLCSSLGIQGLLDLLNTTLETSYTLDIPSISFVLKDCIARKYDFGTAYGRLRSAWCDRMVRITDIQMELQKREAEDINRRRNVLVGNRIIEADMKPRRVWDLYSNRVVPWWSCGVHFYLNNGAEPISHAWVDEVDRVDVWTPINGYEWPVPIPKDANLDLIRIEMLNLGVQYTWLDVLCLRQTGGPREDLRVEEWKLDVPTIGAIYKDASVVWYLSGLGLPLNFKEGDLESDRCWFRRAWTVQEVGLRRRIAGDTPHGPLHVKPTDEAGNYVDEILTKFHKQLKSAEFTSYGIYGALSTMQDRISTNPVDRVAGLAFSLRTHSIPAYYESQSLEDTWTALINEMSLFCRGMLFYTYPEPGTACKKWRPSWEQVMTKSLPKDDFGWTQVADVGRDNDMDDWCEGLHIERGFVRGLAVGGVKAIDRCGELVVEDAEGKVHAFNILASHQYPIPEDMYTLLGSNLMTWHGQIHPPQYWVVGRRHPSKRFEKVSVFTVTDLHEIKQLIDLGLSVQARSILA</sequence>
<gene>
    <name evidence="1" type="ORF">ARMGADRAFT_1073652</name>
</gene>
<evidence type="ECO:0000313" key="2">
    <source>
        <dbReference type="Proteomes" id="UP000217790"/>
    </source>
</evidence>
<dbReference type="AlphaFoldDB" id="A0A2H3E1M4"/>
<evidence type="ECO:0000313" key="1">
    <source>
        <dbReference type="EMBL" id="PBL01360.1"/>
    </source>
</evidence>
<dbReference type="InParanoid" id="A0A2H3E1M4"/>
<dbReference type="EMBL" id="KZ293646">
    <property type="protein sequence ID" value="PBL01360.1"/>
    <property type="molecule type" value="Genomic_DNA"/>
</dbReference>
<organism evidence="1 2">
    <name type="scientific">Armillaria gallica</name>
    <name type="common">Bulbous honey fungus</name>
    <name type="synonym">Armillaria bulbosa</name>
    <dbReference type="NCBI Taxonomy" id="47427"/>
    <lineage>
        <taxon>Eukaryota</taxon>
        <taxon>Fungi</taxon>
        <taxon>Dikarya</taxon>
        <taxon>Basidiomycota</taxon>
        <taxon>Agaricomycotina</taxon>
        <taxon>Agaricomycetes</taxon>
        <taxon>Agaricomycetidae</taxon>
        <taxon>Agaricales</taxon>
        <taxon>Marasmiineae</taxon>
        <taxon>Physalacriaceae</taxon>
        <taxon>Armillaria</taxon>
    </lineage>
</organism>
<proteinExistence type="predicted"/>
<accession>A0A2H3E1M4</accession>